<evidence type="ECO:0000313" key="2">
    <source>
        <dbReference type="EMBL" id="MDE1463719.1"/>
    </source>
</evidence>
<dbReference type="Proteomes" id="UP001528823">
    <property type="component" value="Unassembled WGS sequence"/>
</dbReference>
<proteinExistence type="predicted"/>
<dbReference type="PROSITE" id="PS50003">
    <property type="entry name" value="PH_DOMAIN"/>
    <property type="match status" value="1"/>
</dbReference>
<keyword evidence="3" id="KW-1185">Reference proteome</keyword>
<dbReference type="InterPro" id="IPR001849">
    <property type="entry name" value="PH_domain"/>
</dbReference>
<feature type="domain" description="PH" evidence="1">
    <location>
        <begin position="1"/>
        <end position="49"/>
    </location>
</feature>
<organism evidence="2 3">
    <name type="scientific">Spartinivicinus poritis</name>
    <dbReference type="NCBI Taxonomy" id="2994640"/>
    <lineage>
        <taxon>Bacteria</taxon>
        <taxon>Pseudomonadati</taxon>
        <taxon>Pseudomonadota</taxon>
        <taxon>Gammaproteobacteria</taxon>
        <taxon>Oceanospirillales</taxon>
        <taxon>Zooshikellaceae</taxon>
        <taxon>Spartinivicinus</taxon>
    </lineage>
</organism>
<name>A0ABT5UBG1_9GAMM</name>
<dbReference type="RefSeq" id="WP_274690054.1">
    <property type="nucleotide sequence ID" value="NZ_JAPMOU010000023.1"/>
</dbReference>
<evidence type="ECO:0000313" key="3">
    <source>
        <dbReference type="Proteomes" id="UP001528823"/>
    </source>
</evidence>
<protein>
    <recommendedName>
        <fullName evidence="1">PH domain-containing protein</fullName>
    </recommendedName>
</protein>
<reference evidence="2 3" key="1">
    <citation type="submission" date="2022-11" db="EMBL/GenBank/DDBJ databases">
        <title>Spartinivicinus poritis sp. nov., isolated from scleractinian coral Porites lutea.</title>
        <authorList>
            <person name="Zhang G."/>
            <person name="Cai L."/>
            <person name="Wei Q."/>
        </authorList>
    </citation>
    <scope>NUCLEOTIDE SEQUENCE [LARGE SCALE GENOMIC DNA]</scope>
    <source>
        <strain evidence="2 3">A2-2</strain>
    </source>
</reference>
<comment type="caution">
    <text evidence="2">The sequence shown here is derived from an EMBL/GenBank/DDBJ whole genome shotgun (WGS) entry which is preliminary data.</text>
</comment>
<accession>A0ABT5UBG1</accession>
<dbReference type="EMBL" id="JAPMOU010000023">
    <property type="protein sequence ID" value="MDE1463719.1"/>
    <property type="molecule type" value="Genomic_DNA"/>
</dbReference>
<evidence type="ECO:0000259" key="1">
    <source>
        <dbReference type="PROSITE" id="PS50003"/>
    </source>
</evidence>
<gene>
    <name evidence="2" type="ORF">ORQ98_17330</name>
</gene>
<sequence>MEGWQSKLKNLFSCLAQSELEEAFDIMNIDSTQEDEIEAWISAIDSAITASSSNDQYVVEIINSSGYVISRPIEARPYFTELGYIYLRGLRNNVKNT</sequence>